<comment type="caution">
    <text evidence="2">The sequence shown here is derived from an EMBL/GenBank/DDBJ whole genome shotgun (WGS) entry which is preliminary data.</text>
</comment>
<proteinExistence type="predicted"/>
<sequence length="218" mass="25661">MYHIIQIGPISLPMKTLVLIGSAFLALCWIYLLQIRHTSVKKWTIPIEWGYAVLWVIIIWKLSYVLIHPLETIQYPLRIMYFDGGIFGLVFGIAVGVYSFHKSTSKVISLFTPRLQMGISGLLFWFGTYSMLYTLVFTVHHINILIGVYFITLALTYWYKLSLKNIHHTLRLIQWGSAGWITSQLIFEEQEPSQDIWFVFIVWLFIFFIDMKLSRKRK</sequence>
<dbReference type="Proteomes" id="UP000468638">
    <property type="component" value="Unassembled WGS sequence"/>
</dbReference>
<evidence type="ECO:0000256" key="1">
    <source>
        <dbReference type="SAM" id="Phobius"/>
    </source>
</evidence>
<dbReference type="EMBL" id="WMEQ01000003">
    <property type="protein sequence ID" value="MYL33270.1"/>
    <property type="molecule type" value="Genomic_DNA"/>
</dbReference>
<reference evidence="2 3" key="1">
    <citation type="submission" date="2019-11" db="EMBL/GenBank/DDBJ databases">
        <title>Genome sequences of 17 halophilic strains isolated from different environments.</title>
        <authorList>
            <person name="Furrow R.E."/>
        </authorList>
    </citation>
    <scope>NUCLEOTIDE SEQUENCE [LARGE SCALE GENOMIC DNA]</scope>
    <source>
        <strain evidence="2 3">22514_16_FS</strain>
    </source>
</reference>
<feature type="transmembrane region" description="Helical" evidence="1">
    <location>
        <begin position="115"/>
        <end position="135"/>
    </location>
</feature>
<organism evidence="2 3">
    <name type="scientific">Pontibacillus yanchengensis</name>
    <dbReference type="NCBI Taxonomy" id="462910"/>
    <lineage>
        <taxon>Bacteria</taxon>
        <taxon>Bacillati</taxon>
        <taxon>Bacillota</taxon>
        <taxon>Bacilli</taxon>
        <taxon>Bacillales</taxon>
        <taxon>Bacillaceae</taxon>
        <taxon>Pontibacillus</taxon>
    </lineage>
</organism>
<feature type="transmembrane region" description="Helical" evidence="1">
    <location>
        <begin position="196"/>
        <end position="213"/>
    </location>
</feature>
<dbReference type="RefSeq" id="WP_160846721.1">
    <property type="nucleotide sequence ID" value="NZ_WMEQ01000003.1"/>
</dbReference>
<keyword evidence="1" id="KW-1133">Transmembrane helix</keyword>
<keyword evidence="1" id="KW-0472">Membrane</keyword>
<feature type="transmembrane region" description="Helical" evidence="1">
    <location>
        <begin position="12"/>
        <end position="33"/>
    </location>
</feature>
<evidence type="ECO:0008006" key="4">
    <source>
        <dbReference type="Google" id="ProtNLM"/>
    </source>
</evidence>
<dbReference type="OrthoDB" id="1796359at2"/>
<evidence type="ECO:0000313" key="2">
    <source>
        <dbReference type="EMBL" id="MYL33270.1"/>
    </source>
</evidence>
<accession>A0A6I4ZZ33</accession>
<evidence type="ECO:0000313" key="3">
    <source>
        <dbReference type="Proteomes" id="UP000468638"/>
    </source>
</evidence>
<feature type="transmembrane region" description="Helical" evidence="1">
    <location>
        <begin position="49"/>
        <end position="67"/>
    </location>
</feature>
<name>A0A6I4ZZ33_9BACI</name>
<feature type="transmembrane region" description="Helical" evidence="1">
    <location>
        <begin position="142"/>
        <end position="159"/>
    </location>
</feature>
<dbReference type="AlphaFoldDB" id="A0A6I4ZZ33"/>
<feature type="transmembrane region" description="Helical" evidence="1">
    <location>
        <begin position="79"/>
        <end position="100"/>
    </location>
</feature>
<protein>
    <recommendedName>
        <fullName evidence="4">Prolipoprotein diacylglyceryl transferase</fullName>
    </recommendedName>
</protein>
<keyword evidence="1" id="KW-0812">Transmembrane</keyword>
<gene>
    <name evidence="2" type="ORF">GLW05_06610</name>
</gene>